<gene>
    <name evidence="1" type="ordered locus">Ccel_2470</name>
</gene>
<evidence type="ECO:0000313" key="1">
    <source>
        <dbReference type="EMBL" id="ACL76798.1"/>
    </source>
</evidence>
<dbReference type="EMBL" id="CP001348">
    <property type="protein sequence ID" value="ACL76798.1"/>
    <property type="molecule type" value="Genomic_DNA"/>
</dbReference>
<protein>
    <submittedName>
        <fullName evidence="1">Uncharacterized protein</fullName>
    </submittedName>
</protein>
<dbReference type="HOGENOM" id="CLU_2057297_0_0_9"/>
<dbReference type="KEGG" id="cce:Ccel_2470"/>
<keyword evidence="2" id="KW-1185">Reference proteome</keyword>
<proteinExistence type="predicted"/>
<reference evidence="1 2" key="1">
    <citation type="submission" date="2009-01" db="EMBL/GenBank/DDBJ databases">
        <title>Complete sequence of Clostridium cellulolyticum H10.</title>
        <authorList>
            <consortium name="US DOE Joint Genome Institute"/>
            <person name="Lucas S."/>
            <person name="Copeland A."/>
            <person name="Lapidus A."/>
            <person name="Glavina del Rio T."/>
            <person name="Dalin E."/>
            <person name="Tice H."/>
            <person name="Bruce D."/>
            <person name="Goodwin L."/>
            <person name="Pitluck S."/>
            <person name="Chertkov O."/>
            <person name="Saunders E."/>
            <person name="Brettin T."/>
            <person name="Detter J.C."/>
            <person name="Han C."/>
            <person name="Larimer F."/>
            <person name="Land M."/>
            <person name="Hauser L."/>
            <person name="Kyrpides N."/>
            <person name="Ivanova N."/>
            <person name="Zhou J."/>
            <person name="Richardson P."/>
        </authorList>
    </citation>
    <scope>NUCLEOTIDE SEQUENCE [LARGE SCALE GENOMIC DNA]</scope>
    <source>
        <strain evidence="2">ATCC 35319 / DSM 5812 / JCM 6584 / H10</strain>
    </source>
</reference>
<dbReference type="OrthoDB" id="1856342at2"/>
<organism evidence="1 2">
    <name type="scientific">Ruminiclostridium cellulolyticum (strain ATCC 35319 / DSM 5812 / JCM 6584 / H10)</name>
    <name type="common">Clostridium cellulolyticum</name>
    <dbReference type="NCBI Taxonomy" id="394503"/>
    <lineage>
        <taxon>Bacteria</taxon>
        <taxon>Bacillati</taxon>
        <taxon>Bacillota</taxon>
        <taxon>Clostridia</taxon>
        <taxon>Eubacteriales</taxon>
        <taxon>Oscillospiraceae</taxon>
        <taxon>Ruminiclostridium</taxon>
    </lineage>
</organism>
<dbReference type="eggNOG" id="ENOG50341NV">
    <property type="taxonomic scope" value="Bacteria"/>
</dbReference>
<evidence type="ECO:0000313" key="2">
    <source>
        <dbReference type="Proteomes" id="UP000001349"/>
    </source>
</evidence>
<name>B8I633_RUMCH</name>
<dbReference type="STRING" id="394503.Ccel_2470"/>
<dbReference type="Proteomes" id="UP000001349">
    <property type="component" value="Chromosome"/>
</dbReference>
<accession>B8I633</accession>
<dbReference type="AlphaFoldDB" id="B8I633"/>
<sequence>MYIFIIKLIFGCKISCHGWRYYTFKLVNINNLDLVMKLVYNDTNLEMCALKHYGSFEEIPYCSENEIKRLHIHNQWLENMLGKPRESEDWGIKYKFQWGEISSVYSPQTPESAIFIKWL</sequence>